<keyword evidence="1" id="KW-0472">Membrane</keyword>
<feature type="transmembrane region" description="Helical" evidence="1">
    <location>
        <begin position="168"/>
        <end position="193"/>
    </location>
</feature>
<protein>
    <recommendedName>
        <fullName evidence="4">Glycosyltransferase RgtA/B/C/D-like domain-containing protein</fullName>
    </recommendedName>
</protein>
<feature type="transmembrane region" description="Helical" evidence="1">
    <location>
        <begin position="272"/>
        <end position="292"/>
    </location>
</feature>
<dbReference type="Proteomes" id="UP001203207">
    <property type="component" value="Unassembled WGS sequence"/>
</dbReference>
<reference evidence="2" key="1">
    <citation type="journal article" date="2022" name="Syst. Appl. Microbiol.">
        <title>Natronocalculus amylovorans gen. nov., sp. nov., and Natranaeroarchaeum aerophilus sp. nov., dominant culturable amylolytic natronoarchaea from hypersaline soda lakes in southwestern Siberia.</title>
        <authorList>
            <person name="Sorokin D.Y."/>
            <person name="Elcheninov A.G."/>
            <person name="Khizhniak T.V."/>
            <person name="Koenen M."/>
            <person name="Bale N.J."/>
            <person name="Damste J.S.S."/>
            <person name="Kublanov I.V."/>
        </authorList>
    </citation>
    <scope>NUCLEOTIDE SEQUENCE</scope>
    <source>
        <strain evidence="2">AArc-St2</strain>
    </source>
</reference>
<name>A0AAE3FY09_9EURY</name>
<organism evidence="2 3">
    <name type="scientific">Natronocalculus amylovorans</name>
    <dbReference type="NCBI Taxonomy" id="2917812"/>
    <lineage>
        <taxon>Archaea</taxon>
        <taxon>Methanobacteriati</taxon>
        <taxon>Methanobacteriota</taxon>
        <taxon>Stenosarchaea group</taxon>
        <taxon>Halobacteria</taxon>
        <taxon>Halobacteriales</taxon>
        <taxon>Haloferacaceae</taxon>
        <taxon>Natronocalculus</taxon>
    </lineage>
</organism>
<proteinExistence type="predicted"/>
<feature type="transmembrane region" description="Helical" evidence="1">
    <location>
        <begin position="205"/>
        <end position="228"/>
    </location>
</feature>
<feature type="transmembrane region" description="Helical" evidence="1">
    <location>
        <begin position="88"/>
        <end position="109"/>
    </location>
</feature>
<comment type="caution">
    <text evidence="2">The sequence shown here is derived from an EMBL/GenBank/DDBJ whole genome shotgun (WGS) entry which is preliminary data.</text>
</comment>
<reference evidence="2" key="2">
    <citation type="submission" date="2022-02" db="EMBL/GenBank/DDBJ databases">
        <authorList>
            <person name="Elcheninov A.G."/>
            <person name="Sorokin D.Y."/>
            <person name="Kublanov I.V."/>
        </authorList>
    </citation>
    <scope>NUCLEOTIDE SEQUENCE</scope>
    <source>
        <strain evidence="2">AArc-St2</strain>
    </source>
</reference>
<evidence type="ECO:0000313" key="2">
    <source>
        <dbReference type="EMBL" id="MCL9817478.1"/>
    </source>
</evidence>
<gene>
    <name evidence="2" type="ORF">AArcSt2_11035</name>
</gene>
<accession>A0AAE3FY09</accession>
<evidence type="ECO:0008006" key="4">
    <source>
        <dbReference type="Google" id="ProtNLM"/>
    </source>
</evidence>
<feature type="transmembrane region" description="Helical" evidence="1">
    <location>
        <begin position="326"/>
        <end position="346"/>
    </location>
</feature>
<feature type="transmembrane region" description="Helical" evidence="1">
    <location>
        <begin position="358"/>
        <end position="376"/>
    </location>
</feature>
<dbReference type="EMBL" id="JAKRVX010000004">
    <property type="protein sequence ID" value="MCL9817478.1"/>
    <property type="molecule type" value="Genomic_DNA"/>
</dbReference>
<feature type="transmembrane region" description="Helical" evidence="1">
    <location>
        <begin position="298"/>
        <end position="319"/>
    </location>
</feature>
<feature type="transmembrane region" description="Helical" evidence="1">
    <location>
        <begin position="118"/>
        <end position="138"/>
    </location>
</feature>
<keyword evidence="1" id="KW-1133">Transmembrane helix</keyword>
<evidence type="ECO:0000256" key="1">
    <source>
        <dbReference type="SAM" id="Phobius"/>
    </source>
</evidence>
<evidence type="ECO:0000313" key="3">
    <source>
        <dbReference type="Proteomes" id="UP001203207"/>
    </source>
</evidence>
<sequence>MLNKQDVTEPIVVLTCAFIVRLGGVLITNLTTLNPDQGADTFAFANQAHEIASGNVPISDLVNSLGSTVPTWGLFISPFWLLPGPSEVYAQIFVAFLGSFAIFNIYLLIRYFHSTQAALLTVIPLIFLPSSVALHSVILRDAAILASLTYSIRLFVIPYQIEKSARLILIIISITTASLLRIENLPIYALVFFTIISLTHLKKEYYLTAVFVFFATSLLLTPVINQIFNWLGILRHRDGILDFLMWMRGARIREGGRTQYLTDVTLQTPTDVLLYAPLMGIYFLYAPFPWMAENIIDYLTVFESVIMIVFSIFAIRGWVALSRRNLGLATGLLAGLVLFITLYGIISVNVGTTVRQRQTFSWVIFALGAIGFTEQYKMRLVYSDYRSKTK</sequence>
<keyword evidence="1" id="KW-0812">Transmembrane</keyword>
<keyword evidence="3" id="KW-1185">Reference proteome</keyword>
<dbReference type="AlphaFoldDB" id="A0AAE3FY09"/>
<feature type="transmembrane region" description="Helical" evidence="1">
    <location>
        <begin position="12"/>
        <end position="30"/>
    </location>
</feature>
<dbReference type="RefSeq" id="WP_250584620.1">
    <property type="nucleotide sequence ID" value="NZ_JAKRVX010000004.1"/>
</dbReference>